<sequence length="382" mass="39374">MSPAATSPPVACTVCGARYEHERLVVSCICGGLLELAPPAPLTSEHVDTLETGPWRYAAALPRVPAAGRVRLGEARTPLVPVRIDGADALLKAEYALPTGSYKDRGSAVVVSLLHHVGVTEVMDDSSGNAGASLAAYAAAAGMRCVVYVPASNSSGKLAQIRGYGAELRPIGGDRAAAMRDAAAADGAPFYASHNRMPAFIAGVSTLGFELWEDLGHAAPAVVVVPAGHGSLVLALAHAFRALRSGGSIDRLPRLIAVQAQTRSALSAAWSSGRDEVTALDHGPTIAEGVAAVRPLYGGQLLRAIRESHGDVLTVTEHEIAAALRDLGRLGHYVEPTSAVAVAGFRRLAGSNTATNDTVVVLTGSGLKSAWPDAEMGEMFSG</sequence>
<comment type="caution">
    <text evidence="5">The sequence shown here is derived from an EMBL/GenBank/DDBJ whole genome shotgun (WGS) entry which is preliminary data.</text>
</comment>
<feature type="domain" description="Tryptophan synthase beta chain-like PALP" evidence="4">
    <location>
        <begin position="71"/>
        <end position="364"/>
    </location>
</feature>
<comment type="cofactor">
    <cofactor evidence="1">
        <name>pyridoxal 5'-phosphate</name>
        <dbReference type="ChEBI" id="CHEBI:597326"/>
    </cofactor>
</comment>
<accession>A0A4R5DE82</accession>
<evidence type="ECO:0000256" key="1">
    <source>
        <dbReference type="ARBA" id="ARBA00001933"/>
    </source>
</evidence>
<dbReference type="PANTHER" id="PTHR48078:SF6">
    <property type="entry name" value="L-THREONINE DEHYDRATASE CATABOLIC TDCB"/>
    <property type="match status" value="1"/>
</dbReference>
<dbReference type="GO" id="GO:0006565">
    <property type="term" value="P:L-serine catabolic process"/>
    <property type="evidence" value="ECO:0007669"/>
    <property type="project" value="TreeGrafter"/>
</dbReference>
<keyword evidence="3" id="KW-0456">Lyase</keyword>
<evidence type="ECO:0000256" key="2">
    <source>
        <dbReference type="ARBA" id="ARBA00022898"/>
    </source>
</evidence>
<evidence type="ECO:0000313" key="6">
    <source>
        <dbReference type="Proteomes" id="UP000294739"/>
    </source>
</evidence>
<dbReference type="Gene3D" id="3.40.50.1100">
    <property type="match status" value="2"/>
</dbReference>
<dbReference type="InterPro" id="IPR050147">
    <property type="entry name" value="Ser/Thr_Dehydratase"/>
</dbReference>
<dbReference type="SUPFAM" id="SSF53686">
    <property type="entry name" value="Tryptophan synthase beta subunit-like PLP-dependent enzymes"/>
    <property type="match status" value="1"/>
</dbReference>
<dbReference type="GO" id="GO:0003941">
    <property type="term" value="F:L-serine ammonia-lyase activity"/>
    <property type="evidence" value="ECO:0007669"/>
    <property type="project" value="TreeGrafter"/>
</dbReference>
<dbReference type="PANTHER" id="PTHR48078">
    <property type="entry name" value="THREONINE DEHYDRATASE, MITOCHONDRIAL-RELATED"/>
    <property type="match status" value="1"/>
</dbReference>
<dbReference type="Proteomes" id="UP000294739">
    <property type="component" value="Unassembled WGS sequence"/>
</dbReference>
<proteinExistence type="predicted"/>
<dbReference type="GO" id="GO:0004794">
    <property type="term" value="F:threonine deaminase activity"/>
    <property type="evidence" value="ECO:0007669"/>
    <property type="project" value="TreeGrafter"/>
</dbReference>
<organism evidence="5 6">
    <name type="scientific">Jiangella asiatica</name>
    <dbReference type="NCBI Taxonomy" id="2530372"/>
    <lineage>
        <taxon>Bacteria</taxon>
        <taxon>Bacillati</taxon>
        <taxon>Actinomycetota</taxon>
        <taxon>Actinomycetes</taxon>
        <taxon>Jiangellales</taxon>
        <taxon>Jiangellaceae</taxon>
        <taxon>Jiangella</taxon>
    </lineage>
</organism>
<dbReference type="InterPro" id="IPR001926">
    <property type="entry name" value="TrpB-like_PALP"/>
</dbReference>
<evidence type="ECO:0000259" key="4">
    <source>
        <dbReference type="Pfam" id="PF00291"/>
    </source>
</evidence>
<evidence type="ECO:0000256" key="3">
    <source>
        <dbReference type="ARBA" id="ARBA00023239"/>
    </source>
</evidence>
<keyword evidence="2" id="KW-0663">Pyridoxal phosphate</keyword>
<dbReference type="AlphaFoldDB" id="A0A4R5DE82"/>
<gene>
    <name evidence="5" type="ORF">E1269_07725</name>
</gene>
<protein>
    <submittedName>
        <fullName evidence="5">Pyridoxal-phosphate dependent enzyme</fullName>
    </submittedName>
</protein>
<evidence type="ECO:0000313" key="5">
    <source>
        <dbReference type="EMBL" id="TDE12172.1"/>
    </source>
</evidence>
<keyword evidence="6" id="KW-1185">Reference proteome</keyword>
<dbReference type="GO" id="GO:0006567">
    <property type="term" value="P:L-threonine catabolic process"/>
    <property type="evidence" value="ECO:0007669"/>
    <property type="project" value="TreeGrafter"/>
</dbReference>
<dbReference type="InParanoid" id="A0A4R5DE82"/>
<reference evidence="5 6" key="1">
    <citation type="submission" date="2019-03" db="EMBL/GenBank/DDBJ databases">
        <title>Draft genome sequences of novel Actinobacteria.</title>
        <authorList>
            <person name="Sahin N."/>
            <person name="Ay H."/>
            <person name="Saygin H."/>
        </authorList>
    </citation>
    <scope>NUCLEOTIDE SEQUENCE [LARGE SCALE GENOMIC DNA]</scope>
    <source>
        <strain evidence="5 6">5K138</strain>
    </source>
</reference>
<dbReference type="EMBL" id="SMKZ01000008">
    <property type="protein sequence ID" value="TDE12172.1"/>
    <property type="molecule type" value="Genomic_DNA"/>
</dbReference>
<dbReference type="OrthoDB" id="9778118at2"/>
<name>A0A4R5DE82_9ACTN</name>
<dbReference type="InterPro" id="IPR036052">
    <property type="entry name" value="TrpB-like_PALP_sf"/>
</dbReference>
<dbReference type="Pfam" id="PF00291">
    <property type="entry name" value="PALP"/>
    <property type="match status" value="1"/>
</dbReference>
<dbReference type="GO" id="GO:0009097">
    <property type="term" value="P:isoleucine biosynthetic process"/>
    <property type="evidence" value="ECO:0007669"/>
    <property type="project" value="TreeGrafter"/>
</dbReference>